<reference evidence="6" key="1">
    <citation type="submission" date="2016-10" db="EMBL/GenBank/DDBJ databases">
        <authorList>
            <person name="de Groot N.N."/>
        </authorList>
    </citation>
    <scope>NUCLEOTIDE SEQUENCE</scope>
</reference>
<keyword evidence="4" id="KW-0067">ATP-binding</keyword>
<dbReference type="PANTHER" id="PTHR11070">
    <property type="entry name" value="UVRD / RECB / PCRA DNA HELICASE FAMILY MEMBER"/>
    <property type="match status" value="1"/>
</dbReference>
<gene>
    <name evidence="6" type="ORF">MNB_SV-6-1043</name>
</gene>
<dbReference type="AlphaFoldDB" id="A0A1W1BBT3"/>
<dbReference type="GO" id="GO:0003677">
    <property type="term" value="F:DNA binding"/>
    <property type="evidence" value="ECO:0007669"/>
    <property type="project" value="InterPro"/>
</dbReference>
<protein>
    <recommendedName>
        <fullName evidence="5">UvrD-like helicase C-terminal domain-containing protein</fullName>
    </recommendedName>
</protein>
<evidence type="ECO:0000259" key="5">
    <source>
        <dbReference type="Pfam" id="PF13361"/>
    </source>
</evidence>
<dbReference type="PANTHER" id="PTHR11070:SF2">
    <property type="entry name" value="ATP-DEPENDENT DNA HELICASE SRS2"/>
    <property type="match status" value="1"/>
</dbReference>
<evidence type="ECO:0000256" key="3">
    <source>
        <dbReference type="ARBA" id="ARBA00022806"/>
    </source>
</evidence>
<dbReference type="GO" id="GO:0016787">
    <property type="term" value="F:hydrolase activity"/>
    <property type="evidence" value="ECO:0007669"/>
    <property type="project" value="UniProtKB-KW"/>
</dbReference>
<dbReference type="InterPro" id="IPR027417">
    <property type="entry name" value="P-loop_NTPase"/>
</dbReference>
<organism evidence="6">
    <name type="scientific">hydrothermal vent metagenome</name>
    <dbReference type="NCBI Taxonomy" id="652676"/>
    <lineage>
        <taxon>unclassified sequences</taxon>
        <taxon>metagenomes</taxon>
        <taxon>ecological metagenomes</taxon>
    </lineage>
</organism>
<sequence length="254" mass="30222">MLEHETFYTEENFDNAWQIIESKFKGSKNLNLLQKVIDRFLLESQEYYLSQWLAYLDEIKLEEFEDYSKAVTVSTIHKSKGMEFEKVILLIDQTPKTDEDRRLYYVGMTRAKKELTIIRHDNSRLDRQGFVEYYFDDTNYMYNEKVVTLIMSLRDINLGFKGNYNDNLTELLAGDSVCIEMRGKSKTLSIVHNNRVIGFLSGEFHNKIEKYLNKNYIIDSAIIDFVVHWYNKNSREYIKHPLCKIVLRNRTTNI</sequence>
<keyword evidence="1" id="KW-0547">Nucleotide-binding</keyword>
<dbReference type="GO" id="GO:0000725">
    <property type="term" value="P:recombinational repair"/>
    <property type="evidence" value="ECO:0007669"/>
    <property type="project" value="TreeGrafter"/>
</dbReference>
<evidence type="ECO:0000256" key="4">
    <source>
        <dbReference type="ARBA" id="ARBA00022840"/>
    </source>
</evidence>
<dbReference type="Pfam" id="PF13361">
    <property type="entry name" value="UvrD_C"/>
    <property type="match status" value="1"/>
</dbReference>
<feature type="domain" description="UvrD-like helicase C-terminal" evidence="5">
    <location>
        <begin position="56"/>
        <end position="120"/>
    </location>
</feature>
<dbReference type="SUPFAM" id="SSF52540">
    <property type="entry name" value="P-loop containing nucleoside triphosphate hydrolases"/>
    <property type="match status" value="1"/>
</dbReference>
<evidence type="ECO:0000256" key="2">
    <source>
        <dbReference type="ARBA" id="ARBA00022801"/>
    </source>
</evidence>
<keyword evidence="3" id="KW-0347">Helicase</keyword>
<dbReference type="GO" id="GO:0043138">
    <property type="term" value="F:3'-5' DNA helicase activity"/>
    <property type="evidence" value="ECO:0007669"/>
    <property type="project" value="TreeGrafter"/>
</dbReference>
<dbReference type="Gene3D" id="3.40.50.300">
    <property type="entry name" value="P-loop containing nucleotide triphosphate hydrolases"/>
    <property type="match status" value="1"/>
</dbReference>
<evidence type="ECO:0000256" key="1">
    <source>
        <dbReference type="ARBA" id="ARBA00022741"/>
    </source>
</evidence>
<keyword evidence="2" id="KW-0378">Hydrolase</keyword>
<dbReference type="InterPro" id="IPR000212">
    <property type="entry name" value="DNA_helicase_UvrD/REP"/>
</dbReference>
<name>A0A1W1BBT3_9ZZZZ</name>
<evidence type="ECO:0000313" key="6">
    <source>
        <dbReference type="EMBL" id="SFV50929.1"/>
    </source>
</evidence>
<dbReference type="InterPro" id="IPR014017">
    <property type="entry name" value="DNA_helicase_UvrD-like_C"/>
</dbReference>
<dbReference type="EMBL" id="FPHC01000017">
    <property type="protein sequence ID" value="SFV50929.1"/>
    <property type="molecule type" value="Genomic_DNA"/>
</dbReference>
<dbReference type="GO" id="GO:0005524">
    <property type="term" value="F:ATP binding"/>
    <property type="evidence" value="ECO:0007669"/>
    <property type="project" value="UniProtKB-KW"/>
</dbReference>
<accession>A0A1W1BBT3</accession>
<proteinExistence type="predicted"/>